<dbReference type="PANTHER" id="PTHR10625:SF10">
    <property type="entry name" value="HISTONE DEACETYLASE HDAC1"/>
    <property type="match status" value="1"/>
</dbReference>
<reference evidence="6 7" key="1">
    <citation type="submission" date="2014-07" db="EMBL/GenBank/DDBJ databases">
        <title>Draft genome sequence of Thalassospira profundimaris R8-17.</title>
        <authorList>
            <person name="Lai Q."/>
            <person name="Shao Z."/>
        </authorList>
    </citation>
    <scope>NUCLEOTIDE SEQUENCE [LARGE SCALE GENOMIC DNA]</scope>
    <source>
        <strain evidence="6 7">R8-17</strain>
    </source>
</reference>
<dbReference type="InterPro" id="IPR003085">
    <property type="entry name" value="AcuC"/>
</dbReference>
<organism evidence="6 7">
    <name type="scientific">Thalassospira profundimaris</name>
    <dbReference type="NCBI Taxonomy" id="502049"/>
    <lineage>
        <taxon>Bacteria</taxon>
        <taxon>Pseudomonadati</taxon>
        <taxon>Pseudomonadota</taxon>
        <taxon>Alphaproteobacteria</taxon>
        <taxon>Rhodospirillales</taxon>
        <taxon>Thalassospiraceae</taxon>
        <taxon>Thalassospira</taxon>
    </lineage>
</organism>
<dbReference type="GO" id="GO:0004407">
    <property type="term" value="F:histone deacetylase activity"/>
    <property type="evidence" value="ECO:0007669"/>
    <property type="project" value="TreeGrafter"/>
</dbReference>
<comment type="similarity">
    <text evidence="2">Belongs to the histone deacetylase family.</text>
</comment>
<comment type="pathway">
    <text evidence="1">Ketone degradation; acetoin degradation.</text>
</comment>
<evidence type="ECO:0000256" key="1">
    <source>
        <dbReference type="ARBA" id="ARBA00005101"/>
    </source>
</evidence>
<dbReference type="RefSeq" id="WP_084272006.1">
    <property type="nucleotide sequence ID" value="NZ_JPWB01000003.1"/>
</dbReference>
<evidence type="ECO:0000256" key="3">
    <source>
        <dbReference type="ARBA" id="ARBA00020218"/>
    </source>
</evidence>
<dbReference type="InterPro" id="IPR000286">
    <property type="entry name" value="HDACs"/>
</dbReference>
<proteinExistence type="inferred from homology"/>
<feature type="domain" description="Histone deacetylase" evidence="5">
    <location>
        <begin position="56"/>
        <end position="340"/>
    </location>
</feature>
<evidence type="ECO:0000313" key="7">
    <source>
        <dbReference type="Proteomes" id="UP000253061"/>
    </source>
</evidence>
<dbReference type="InterPro" id="IPR023801">
    <property type="entry name" value="His_deacetylse_dom"/>
</dbReference>
<dbReference type="UniPathway" id="UPA00040"/>
<dbReference type="AlphaFoldDB" id="A0A367VCU2"/>
<dbReference type="GO" id="GO:0045150">
    <property type="term" value="P:acetoin catabolic process"/>
    <property type="evidence" value="ECO:0007669"/>
    <property type="project" value="UniProtKB-UniPathway"/>
</dbReference>
<protein>
    <recommendedName>
        <fullName evidence="3">Acetoin utilization protein AcuC</fullName>
    </recommendedName>
</protein>
<dbReference type="InterPro" id="IPR023696">
    <property type="entry name" value="Ureohydrolase_dom_sf"/>
</dbReference>
<gene>
    <name evidence="6" type="ORF">TH6_07990</name>
</gene>
<dbReference type="PRINTS" id="PR01270">
    <property type="entry name" value="HDASUPER"/>
</dbReference>
<evidence type="ECO:0000256" key="2">
    <source>
        <dbReference type="ARBA" id="ARBA00005947"/>
    </source>
</evidence>
<dbReference type="SUPFAM" id="SSF52768">
    <property type="entry name" value="Arginase/deacetylase"/>
    <property type="match status" value="1"/>
</dbReference>
<evidence type="ECO:0000313" key="6">
    <source>
        <dbReference type="EMBL" id="RCK22983.1"/>
    </source>
</evidence>
<dbReference type="Pfam" id="PF00850">
    <property type="entry name" value="Hist_deacetyl"/>
    <property type="match status" value="1"/>
</dbReference>
<dbReference type="GO" id="GO:0040029">
    <property type="term" value="P:epigenetic regulation of gene expression"/>
    <property type="evidence" value="ECO:0007669"/>
    <property type="project" value="TreeGrafter"/>
</dbReference>
<keyword evidence="4" id="KW-0006">Acetoin catabolism</keyword>
<dbReference type="Gene3D" id="3.40.800.20">
    <property type="entry name" value="Histone deacetylase domain"/>
    <property type="match status" value="1"/>
</dbReference>
<sequence>MKEHRETVNAFGTATKSAPRAIVILSDEIPGHRIVDPAPRMIAAEIYRGSSYGPKHPLAIPRVSLVVDMVHALGWVDEATYLTGPVATPDQLARFHDPDYIAAVMQAERDQSLPPEMMERFGLGKNGNPIYPEIFRRPATAAGSSVMAANLIKDGGIIHHPAGGTHHGLKDRASGFCYFNDPVLGIYALLDSGLDRVLYVDIDAHHGDGVQYAFAEDERVLTVSMHQEDLWPKTGAIDDIAGGLARNLPVPGGMHDDEMRYVLFEYLIPLGLSFAPQAIVLQCGCDTLAEDPLSRQLLGNQSIWEVVGAMTRLAPRSLVLGGGGYSPYGVARCWSGVWATINGIEIPDVLPITAENILRVIKWSHSRGRQPASELFTTLADPWRGGAIRDEVRDRVKRLRGYGV</sequence>
<dbReference type="InterPro" id="IPR037138">
    <property type="entry name" value="His_deacetylse_dom_sf"/>
</dbReference>
<dbReference type="CDD" id="cd09994">
    <property type="entry name" value="HDAC_AcuC_like"/>
    <property type="match status" value="1"/>
</dbReference>
<dbReference type="Proteomes" id="UP000253061">
    <property type="component" value="Unassembled WGS sequence"/>
</dbReference>
<evidence type="ECO:0000256" key="4">
    <source>
        <dbReference type="ARBA" id="ARBA00022627"/>
    </source>
</evidence>
<evidence type="ECO:0000259" key="5">
    <source>
        <dbReference type="Pfam" id="PF00850"/>
    </source>
</evidence>
<dbReference type="EMBL" id="JPWB01000003">
    <property type="protein sequence ID" value="RCK22983.1"/>
    <property type="molecule type" value="Genomic_DNA"/>
</dbReference>
<accession>A0A367VCU2</accession>
<dbReference type="PANTHER" id="PTHR10625">
    <property type="entry name" value="HISTONE DEACETYLASE HDAC1-RELATED"/>
    <property type="match status" value="1"/>
</dbReference>
<comment type="caution">
    <text evidence="6">The sequence shown here is derived from an EMBL/GenBank/DDBJ whole genome shotgun (WGS) entry which is preliminary data.</text>
</comment>
<name>A0A367VCU2_9PROT</name>